<proteinExistence type="predicted"/>
<evidence type="ECO:0000256" key="2">
    <source>
        <dbReference type="SAM" id="MobiDB-lite"/>
    </source>
</evidence>
<feature type="compositionally biased region" description="Low complexity" evidence="2">
    <location>
        <begin position="1"/>
        <end position="12"/>
    </location>
</feature>
<dbReference type="SMART" id="SM00060">
    <property type="entry name" value="FN3"/>
    <property type="match status" value="6"/>
</dbReference>
<accession>A0A5E7QDB0</accession>
<dbReference type="InterPro" id="IPR050991">
    <property type="entry name" value="ECM_Regulatory_Proteins"/>
</dbReference>
<dbReference type="InterPro" id="IPR013783">
    <property type="entry name" value="Ig-like_fold"/>
</dbReference>
<evidence type="ECO:0000313" key="5">
    <source>
        <dbReference type="Proteomes" id="UP000385207"/>
    </source>
</evidence>
<dbReference type="InterPro" id="IPR003961">
    <property type="entry name" value="FN3_dom"/>
</dbReference>
<dbReference type="Proteomes" id="UP000385207">
    <property type="component" value="Unassembled WGS sequence"/>
</dbReference>
<feature type="domain" description="Fibronectin type-III" evidence="3">
    <location>
        <begin position="295"/>
        <end position="381"/>
    </location>
</feature>
<dbReference type="AlphaFoldDB" id="A0A5E7QDB0"/>
<dbReference type="CDD" id="cd00063">
    <property type="entry name" value="FN3"/>
    <property type="match status" value="5"/>
</dbReference>
<dbReference type="Gene3D" id="2.60.40.10">
    <property type="entry name" value="Immunoglobulins"/>
    <property type="match status" value="5"/>
</dbReference>
<reference evidence="4 5" key="1">
    <citation type="submission" date="2019-09" db="EMBL/GenBank/DDBJ databases">
        <authorList>
            <person name="Chandra G."/>
            <person name="Truman W A."/>
        </authorList>
    </citation>
    <scope>NUCLEOTIDE SEQUENCE [LARGE SCALE GENOMIC DNA]</scope>
    <source>
        <strain evidence="4">PS862</strain>
    </source>
</reference>
<dbReference type="Pfam" id="PF00041">
    <property type="entry name" value="fn3"/>
    <property type="match status" value="2"/>
</dbReference>
<keyword evidence="1" id="KW-0677">Repeat</keyword>
<dbReference type="EMBL" id="CABVII010000046">
    <property type="protein sequence ID" value="VVP56913.1"/>
    <property type="molecule type" value="Genomic_DNA"/>
</dbReference>
<dbReference type="PROSITE" id="PS50853">
    <property type="entry name" value="FN3"/>
    <property type="match status" value="4"/>
</dbReference>
<protein>
    <recommendedName>
        <fullName evidence="3">Fibronectin type-III domain-containing protein</fullName>
    </recommendedName>
</protein>
<dbReference type="SUPFAM" id="SSF49265">
    <property type="entry name" value="Fibronectin type III"/>
    <property type="match status" value="4"/>
</dbReference>
<feature type="domain" description="Fibronectin type-III" evidence="3">
    <location>
        <begin position="387"/>
        <end position="473"/>
    </location>
</feature>
<sequence length="558" mass="60930">MSRSDSSSPDSPTGTDFNTESGSAIQICAPGNVRGWRNSPTSALLNWDEPYSTCQLCPDAIGYDVFGEGIATHSVGRPPCELTGLKPDVEYLFYVTAKAAANNVSTPSPVRVFKRRPPGKPGTPELMELSHAAATLSWAPSSQGDGNTRYRVYLNGFLVKRVAQPQVSLTHLQSLTDYRVEVQAVNESGVSERSFMTFQTRLRPPSNLRFSHRNGKCRLAWDPIFKKKPTHELSINGQQFTVAPGRWGYNFKLADVSPGPVPHHLKFAVHAQLDGINSEVALLEQTLIDDVPPGRPGTPVVRDVTDTSATLSWEPSSDNVGVTEYRVLLNGVIPYTSADTLCTFTNLSSGTYHWAFVRARDKDGNLSTPSRIAVFNTTGQAPSPQPAPPPVEITALTSTSANLGWTLESRVSGVRISINDEHFRDVLFLDRLPLKDLTPDVEYSISVSAFDIFGQLSEPTVVAYMPRDVTPPGTPGNLRKGDVTADSVMLAWEESTDDVGLHEYVIYNNCEYFDRTPLTHYTAVDLLPGTYSFEVCAMDLSGNASEPAVLTVSIEGEL</sequence>
<dbReference type="PANTHER" id="PTHR46708:SF2">
    <property type="entry name" value="FIBRONECTIN TYPE-III DOMAIN-CONTAINING PROTEIN"/>
    <property type="match status" value="1"/>
</dbReference>
<dbReference type="InterPro" id="IPR036116">
    <property type="entry name" value="FN3_sf"/>
</dbReference>
<dbReference type="OrthoDB" id="6845000at2"/>
<evidence type="ECO:0000259" key="3">
    <source>
        <dbReference type="PROSITE" id="PS50853"/>
    </source>
</evidence>
<feature type="domain" description="Fibronectin type-III" evidence="3">
    <location>
        <begin position="29"/>
        <end position="118"/>
    </location>
</feature>
<organism evidence="4 5">
    <name type="scientific">Pseudomonas fluorescens</name>
    <dbReference type="NCBI Taxonomy" id="294"/>
    <lineage>
        <taxon>Bacteria</taxon>
        <taxon>Pseudomonadati</taxon>
        <taxon>Pseudomonadota</taxon>
        <taxon>Gammaproteobacteria</taxon>
        <taxon>Pseudomonadales</taxon>
        <taxon>Pseudomonadaceae</taxon>
        <taxon>Pseudomonas</taxon>
    </lineage>
</organism>
<evidence type="ECO:0000313" key="4">
    <source>
        <dbReference type="EMBL" id="VVP56913.1"/>
    </source>
</evidence>
<feature type="domain" description="Fibronectin type-III" evidence="3">
    <location>
        <begin position="120"/>
        <end position="205"/>
    </location>
</feature>
<dbReference type="RefSeq" id="WP_150785310.1">
    <property type="nucleotide sequence ID" value="NZ_CABVII010000046.1"/>
</dbReference>
<evidence type="ECO:0000256" key="1">
    <source>
        <dbReference type="ARBA" id="ARBA00022737"/>
    </source>
</evidence>
<dbReference type="PANTHER" id="PTHR46708">
    <property type="entry name" value="TENASCIN"/>
    <property type="match status" value="1"/>
</dbReference>
<gene>
    <name evidence="4" type="ORF">PS862_05798</name>
</gene>
<feature type="compositionally biased region" description="Polar residues" evidence="2">
    <location>
        <begin position="13"/>
        <end position="22"/>
    </location>
</feature>
<feature type="region of interest" description="Disordered" evidence="2">
    <location>
        <begin position="1"/>
        <end position="22"/>
    </location>
</feature>
<name>A0A5E7QDB0_PSEFL</name>